<evidence type="ECO:0000313" key="1">
    <source>
        <dbReference type="EMBL" id="KAL3762806.1"/>
    </source>
</evidence>
<dbReference type="EMBL" id="JALLAZ020001816">
    <property type="protein sequence ID" value="KAL3762806.1"/>
    <property type="molecule type" value="Genomic_DNA"/>
</dbReference>
<dbReference type="Proteomes" id="UP001530315">
    <property type="component" value="Unassembled WGS sequence"/>
</dbReference>
<organism evidence="1 2">
    <name type="scientific">Stephanodiscus triporus</name>
    <dbReference type="NCBI Taxonomy" id="2934178"/>
    <lineage>
        <taxon>Eukaryota</taxon>
        <taxon>Sar</taxon>
        <taxon>Stramenopiles</taxon>
        <taxon>Ochrophyta</taxon>
        <taxon>Bacillariophyta</taxon>
        <taxon>Coscinodiscophyceae</taxon>
        <taxon>Thalassiosirophycidae</taxon>
        <taxon>Stephanodiscales</taxon>
        <taxon>Stephanodiscaceae</taxon>
        <taxon>Stephanodiscus</taxon>
    </lineage>
</organism>
<proteinExistence type="predicted"/>
<name>A0ABD3MJ29_9STRA</name>
<sequence length="208" mass="22846">MLLDDHLLCCANDGMNASPSLRSSNGRDLWIRLLEKAFVKSTACVRITDIRYYGSARLPVRRRRRRGWYACATRTVGDPTLGGTGESGRRCGTGGGGDDAVDRFLDENRCFVRCDSTGRVTWRHGSGDANNGPLVDGDDDGIFFMGFATFRRFFPIVTLVGPLTPPRRDVHPSSADGDSRHVPDCVHSVKGNLSCVREILAVSRNGLR</sequence>
<gene>
    <name evidence="1" type="ORF">ACHAW5_008503</name>
</gene>
<reference evidence="1 2" key="1">
    <citation type="submission" date="2024-10" db="EMBL/GenBank/DDBJ databases">
        <title>Updated reference genomes for cyclostephanoid diatoms.</title>
        <authorList>
            <person name="Roberts W.R."/>
            <person name="Alverson A.J."/>
        </authorList>
    </citation>
    <scope>NUCLEOTIDE SEQUENCE [LARGE SCALE GENOMIC DNA]</scope>
    <source>
        <strain evidence="1 2">AJA276-08</strain>
    </source>
</reference>
<evidence type="ECO:0000313" key="2">
    <source>
        <dbReference type="Proteomes" id="UP001530315"/>
    </source>
</evidence>
<protein>
    <submittedName>
        <fullName evidence="1">Uncharacterized protein</fullName>
    </submittedName>
</protein>
<keyword evidence="2" id="KW-1185">Reference proteome</keyword>
<comment type="caution">
    <text evidence="1">The sequence shown here is derived from an EMBL/GenBank/DDBJ whole genome shotgun (WGS) entry which is preliminary data.</text>
</comment>
<accession>A0ABD3MJ29</accession>
<dbReference type="AlphaFoldDB" id="A0ABD3MJ29"/>